<dbReference type="InterPro" id="IPR012910">
    <property type="entry name" value="Plug_dom"/>
</dbReference>
<dbReference type="SUPFAM" id="SSF56935">
    <property type="entry name" value="Porins"/>
    <property type="match status" value="1"/>
</dbReference>
<evidence type="ECO:0000313" key="16">
    <source>
        <dbReference type="EMBL" id="GAA4946785.1"/>
    </source>
</evidence>
<keyword evidence="6" id="KW-0408">Iron</keyword>
<dbReference type="Pfam" id="PF00593">
    <property type="entry name" value="TonB_dep_Rec_b-barrel"/>
    <property type="match status" value="1"/>
</dbReference>
<comment type="similarity">
    <text evidence="11 12">Belongs to the TonB-dependent receptor family.</text>
</comment>
<name>A0AAV3U4D7_9ALTE</name>
<dbReference type="AlphaFoldDB" id="A0AAV3U4D7"/>
<keyword evidence="10 11" id="KW-0998">Cell outer membrane</keyword>
<dbReference type="PANTHER" id="PTHR32552">
    <property type="entry name" value="FERRICHROME IRON RECEPTOR-RELATED"/>
    <property type="match status" value="1"/>
</dbReference>
<keyword evidence="2 11" id="KW-0813">Transport</keyword>
<evidence type="ECO:0000256" key="2">
    <source>
        <dbReference type="ARBA" id="ARBA00022448"/>
    </source>
</evidence>
<gene>
    <name evidence="16" type="ORF">GCM10025791_27750</name>
</gene>
<feature type="chain" id="PRO_5043461394" evidence="13">
    <location>
        <begin position="22"/>
        <end position="752"/>
    </location>
</feature>
<sequence>MDISRAIYPTAPIIAALTLLAADVSTAETRIEEITVTARKVEESLQQVPVAVTALSGEELLRKNAMDIGKLEGMAPNVSFGRHGNFPNSAQISIRGMTSMDIERSFDPSVGVSIDGVFTATNANQMMDMFDVEQVEILRGPQGTLFGRNTLGGTVNVTRKQASTEALAGGVVITSGSYGRLDGKAAINIPLGSQLAARLSVFSSHSDGWVDNRYRQGPDHFMGEETLAARLNLVWDASVRLRFKLNYDYLKDRSDTGYVVNITTNDGYLSGTDVNGDDIYTPYLFCVLGNLCEGKSGDLYEANADDKNIANIDRDSVSLEANYDISDNLTLTYVGNYADHYEDIWLDWDGVGNAIIGYDGSTPVYGTFFHTDARIQNEQTQSHELRVAGEITPQLDIVAGLYWYQMEYDIRQNDTYLGLPIDYNAGQNSKSKAAFAEGNFALNDQFSLTLGLRYTQDDKTFSREMILLGSTIFDVNNLNHDWSESTFRLGADYQLSDDIMLYASYATGYKAGGFNGRAGSEAVALVPYNPETVNTFELGVKSEWFSQRLRLNAALFSSAYDDLQVDVNVPAPQGQNLLITNAASATSNGLEIELLALLTDATRLSINYGYLKAEYDDFTGNLFGETDSNGNLINSDFSGNVLRRAPEHQLALSLTQDWQLPGGVITGELSYNWKDSQHTTIDNDPYLAIEDYAIVDASLTWLADEMWRVSVFVHNATDEEQLGYQFRASGLWQFASPATQPRMAGITANYQF</sequence>
<evidence type="ECO:0000256" key="10">
    <source>
        <dbReference type="ARBA" id="ARBA00023237"/>
    </source>
</evidence>
<dbReference type="PROSITE" id="PS52016">
    <property type="entry name" value="TONB_DEPENDENT_REC_3"/>
    <property type="match status" value="1"/>
</dbReference>
<evidence type="ECO:0000256" key="12">
    <source>
        <dbReference type="RuleBase" id="RU003357"/>
    </source>
</evidence>
<comment type="subcellular location">
    <subcellularLocation>
        <location evidence="1 11">Cell outer membrane</location>
        <topology evidence="1 11">Multi-pass membrane protein</topology>
    </subcellularLocation>
</comment>
<evidence type="ECO:0000256" key="9">
    <source>
        <dbReference type="ARBA" id="ARBA00023136"/>
    </source>
</evidence>
<keyword evidence="5 11" id="KW-0812">Transmembrane</keyword>
<evidence type="ECO:0000256" key="6">
    <source>
        <dbReference type="ARBA" id="ARBA00023004"/>
    </source>
</evidence>
<dbReference type="Gene3D" id="2.40.170.20">
    <property type="entry name" value="TonB-dependent receptor, beta-barrel domain"/>
    <property type="match status" value="1"/>
</dbReference>
<dbReference type="InterPro" id="IPR036942">
    <property type="entry name" value="Beta-barrel_TonB_sf"/>
</dbReference>
<evidence type="ECO:0000256" key="3">
    <source>
        <dbReference type="ARBA" id="ARBA00022452"/>
    </source>
</evidence>
<keyword evidence="8 12" id="KW-0798">TonB box</keyword>
<feature type="domain" description="TonB-dependent receptor-like beta-barrel" evidence="14">
    <location>
        <begin position="303"/>
        <end position="715"/>
    </location>
</feature>
<evidence type="ECO:0000256" key="7">
    <source>
        <dbReference type="ARBA" id="ARBA00023065"/>
    </source>
</evidence>
<keyword evidence="17" id="KW-1185">Reference proteome</keyword>
<comment type="caution">
    <text evidence="16">The sequence shown here is derived from an EMBL/GenBank/DDBJ whole genome shotgun (WGS) entry which is preliminary data.</text>
</comment>
<evidence type="ECO:0000256" key="1">
    <source>
        <dbReference type="ARBA" id="ARBA00004571"/>
    </source>
</evidence>
<evidence type="ECO:0000256" key="13">
    <source>
        <dbReference type="SAM" id="SignalP"/>
    </source>
</evidence>
<keyword evidence="4" id="KW-0410">Iron transport</keyword>
<evidence type="ECO:0000259" key="14">
    <source>
        <dbReference type="Pfam" id="PF00593"/>
    </source>
</evidence>
<dbReference type="EMBL" id="BAABLX010000026">
    <property type="protein sequence ID" value="GAA4946785.1"/>
    <property type="molecule type" value="Genomic_DNA"/>
</dbReference>
<dbReference type="RefSeq" id="WP_345423279.1">
    <property type="nucleotide sequence ID" value="NZ_AP031496.1"/>
</dbReference>
<dbReference type="Pfam" id="PF07715">
    <property type="entry name" value="Plug"/>
    <property type="match status" value="1"/>
</dbReference>
<keyword evidence="9 11" id="KW-0472">Membrane</keyword>
<protein>
    <submittedName>
        <fullName evidence="16">TonB-dependent receptor</fullName>
    </submittedName>
</protein>
<evidence type="ECO:0000256" key="8">
    <source>
        <dbReference type="ARBA" id="ARBA00023077"/>
    </source>
</evidence>
<dbReference type="CDD" id="cd01347">
    <property type="entry name" value="ligand_gated_channel"/>
    <property type="match status" value="1"/>
</dbReference>
<dbReference type="GO" id="GO:0006826">
    <property type="term" value="P:iron ion transport"/>
    <property type="evidence" value="ECO:0007669"/>
    <property type="project" value="UniProtKB-KW"/>
</dbReference>
<feature type="domain" description="TonB-dependent receptor plug" evidence="15">
    <location>
        <begin position="45"/>
        <end position="154"/>
    </location>
</feature>
<dbReference type="Proteomes" id="UP001409585">
    <property type="component" value="Unassembled WGS sequence"/>
</dbReference>
<dbReference type="GO" id="GO:0009279">
    <property type="term" value="C:cell outer membrane"/>
    <property type="evidence" value="ECO:0007669"/>
    <property type="project" value="UniProtKB-SubCell"/>
</dbReference>
<dbReference type="PANTHER" id="PTHR32552:SF81">
    <property type="entry name" value="TONB-DEPENDENT OUTER MEMBRANE RECEPTOR"/>
    <property type="match status" value="1"/>
</dbReference>
<evidence type="ECO:0000256" key="5">
    <source>
        <dbReference type="ARBA" id="ARBA00022692"/>
    </source>
</evidence>
<reference evidence="17" key="1">
    <citation type="journal article" date="2019" name="Int. J. Syst. Evol. Microbiol.">
        <title>The Global Catalogue of Microorganisms (GCM) 10K type strain sequencing project: providing services to taxonomists for standard genome sequencing and annotation.</title>
        <authorList>
            <consortium name="The Broad Institute Genomics Platform"/>
            <consortium name="The Broad Institute Genome Sequencing Center for Infectious Disease"/>
            <person name="Wu L."/>
            <person name="Ma J."/>
        </authorList>
    </citation>
    <scope>NUCLEOTIDE SEQUENCE [LARGE SCALE GENOMIC DNA]</scope>
    <source>
        <strain evidence="17">JCM 19134</strain>
    </source>
</reference>
<evidence type="ECO:0000259" key="15">
    <source>
        <dbReference type="Pfam" id="PF07715"/>
    </source>
</evidence>
<evidence type="ECO:0000256" key="11">
    <source>
        <dbReference type="PROSITE-ProRule" id="PRU01360"/>
    </source>
</evidence>
<keyword evidence="13" id="KW-0732">Signal</keyword>
<evidence type="ECO:0000256" key="4">
    <source>
        <dbReference type="ARBA" id="ARBA00022496"/>
    </source>
</evidence>
<keyword evidence="3 11" id="KW-1134">Transmembrane beta strand</keyword>
<feature type="signal peptide" evidence="13">
    <location>
        <begin position="1"/>
        <end position="21"/>
    </location>
</feature>
<keyword evidence="16" id="KW-0675">Receptor</keyword>
<dbReference type="InterPro" id="IPR039426">
    <property type="entry name" value="TonB-dep_rcpt-like"/>
</dbReference>
<proteinExistence type="inferred from homology"/>
<accession>A0AAV3U4D7</accession>
<evidence type="ECO:0000313" key="17">
    <source>
        <dbReference type="Proteomes" id="UP001409585"/>
    </source>
</evidence>
<dbReference type="InterPro" id="IPR000531">
    <property type="entry name" value="Beta-barrel_TonB"/>
</dbReference>
<keyword evidence="7" id="KW-0406">Ion transport</keyword>
<organism evidence="16 17">
    <name type="scientific">Halioxenophilus aromaticivorans</name>
    <dbReference type="NCBI Taxonomy" id="1306992"/>
    <lineage>
        <taxon>Bacteria</taxon>
        <taxon>Pseudomonadati</taxon>
        <taxon>Pseudomonadota</taxon>
        <taxon>Gammaproteobacteria</taxon>
        <taxon>Alteromonadales</taxon>
        <taxon>Alteromonadaceae</taxon>
        <taxon>Halioxenophilus</taxon>
    </lineage>
</organism>